<dbReference type="PANTHER" id="PTHR30561">
    <property type="entry name" value="SMR FAMILY PROTON-DEPENDENT DRUG EFFLUX TRANSPORTER SUGE"/>
    <property type="match status" value="1"/>
</dbReference>
<dbReference type="Pfam" id="PF00893">
    <property type="entry name" value="Multi_Drug_Res"/>
    <property type="match status" value="1"/>
</dbReference>
<dbReference type="Gene3D" id="1.10.3730.20">
    <property type="match status" value="1"/>
</dbReference>
<evidence type="ECO:0000256" key="6">
    <source>
        <dbReference type="ARBA" id="ARBA00023136"/>
    </source>
</evidence>
<evidence type="ECO:0000256" key="7">
    <source>
        <dbReference type="ARBA" id="ARBA00038032"/>
    </source>
</evidence>
<dbReference type="PANTHER" id="PTHR30561:SF1">
    <property type="entry name" value="MULTIDRUG TRANSPORTER EMRE"/>
    <property type="match status" value="1"/>
</dbReference>
<dbReference type="AlphaFoldDB" id="A0A6H2H6R5"/>
<evidence type="ECO:0000313" key="10">
    <source>
        <dbReference type="EMBL" id="QJC55457.1"/>
    </source>
</evidence>
<evidence type="ECO:0000313" key="11">
    <source>
        <dbReference type="Proteomes" id="UP000502041"/>
    </source>
</evidence>
<evidence type="ECO:0000256" key="3">
    <source>
        <dbReference type="ARBA" id="ARBA00022475"/>
    </source>
</evidence>
<name>A0A6H2H6R5_9BURK</name>
<reference evidence="10 11" key="1">
    <citation type="submission" date="2020-04" db="EMBL/GenBank/DDBJ databases">
        <title>Complete genome of a Psychrophilic, Marine, Gas Vacuolate Bacterium Polaromonas vacuolata KCTC 22033T.</title>
        <authorList>
            <person name="Hwang K."/>
            <person name="Kim K.M."/>
        </authorList>
    </citation>
    <scope>NUCLEOTIDE SEQUENCE [LARGE SCALE GENOMIC DNA]</scope>
    <source>
        <strain evidence="10 11">KCTC 22033</strain>
    </source>
</reference>
<gene>
    <name evidence="10" type="primary">emrE</name>
    <name evidence="10" type="ORF">HC248_00737</name>
</gene>
<dbReference type="GO" id="GO:0015297">
    <property type="term" value="F:antiporter activity"/>
    <property type="evidence" value="ECO:0007669"/>
    <property type="project" value="TreeGrafter"/>
</dbReference>
<keyword evidence="3" id="KW-1003">Cell membrane</keyword>
<dbReference type="GO" id="GO:0015199">
    <property type="term" value="F:amino-acid betaine transmembrane transporter activity"/>
    <property type="evidence" value="ECO:0007669"/>
    <property type="project" value="TreeGrafter"/>
</dbReference>
<feature type="transmembrane region" description="Helical" evidence="9">
    <location>
        <begin position="27"/>
        <end position="48"/>
    </location>
</feature>
<accession>A0A6H2H6R5</accession>
<dbReference type="SUPFAM" id="SSF103481">
    <property type="entry name" value="Multidrug resistance efflux transporter EmrE"/>
    <property type="match status" value="1"/>
</dbReference>
<comment type="subcellular location">
    <subcellularLocation>
        <location evidence="1 8">Cell membrane</location>
        <topology evidence="1 8">Multi-pass membrane protein</topology>
    </subcellularLocation>
</comment>
<dbReference type="FunFam" id="1.10.3730.20:FF:000001">
    <property type="entry name" value="Quaternary ammonium compound resistance transporter SugE"/>
    <property type="match status" value="1"/>
</dbReference>
<evidence type="ECO:0000256" key="1">
    <source>
        <dbReference type="ARBA" id="ARBA00004651"/>
    </source>
</evidence>
<dbReference type="KEGG" id="pvac:HC248_00737"/>
<protein>
    <submittedName>
        <fullName evidence="10">Multidrug transporter EmrE</fullName>
    </submittedName>
</protein>
<evidence type="ECO:0000256" key="9">
    <source>
        <dbReference type="SAM" id="Phobius"/>
    </source>
</evidence>
<dbReference type="InterPro" id="IPR000390">
    <property type="entry name" value="Small_drug/metabolite_transptr"/>
</dbReference>
<sequence length="111" mass="11736">MNVYLALGIAITAEVIATTALKSSDGFTRLVPSLITIVGYGLALYFLTITMKTLPTGLTYAIWAGLGIVLISISSYFIHGQKIDLAGMLGMTLIIAGVAVINLFSDTQLHS</sequence>
<dbReference type="GO" id="GO:0031460">
    <property type="term" value="P:glycine betaine transport"/>
    <property type="evidence" value="ECO:0007669"/>
    <property type="project" value="TreeGrafter"/>
</dbReference>
<proteinExistence type="inferred from homology"/>
<evidence type="ECO:0000256" key="5">
    <source>
        <dbReference type="ARBA" id="ARBA00022989"/>
    </source>
</evidence>
<evidence type="ECO:0000256" key="2">
    <source>
        <dbReference type="ARBA" id="ARBA00022448"/>
    </source>
</evidence>
<evidence type="ECO:0000256" key="8">
    <source>
        <dbReference type="RuleBase" id="RU003942"/>
    </source>
</evidence>
<keyword evidence="11" id="KW-1185">Reference proteome</keyword>
<dbReference type="RefSeq" id="WP_168921322.1">
    <property type="nucleotide sequence ID" value="NZ_CP051461.1"/>
</dbReference>
<dbReference type="InterPro" id="IPR045324">
    <property type="entry name" value="Small_multidrug_res"/>
</dbReference>
<keyword evidence="6 9" id="KW-0472">Membrane</keyword>
<dbReference type="GO" id="GO:0005886">
    <property type="term" value="C:plasma membrane"/>
    <property type="evidence" value="ECO:0007669"/>
    <property type="project" value="UniProtKB-SubCell"/>
</dbReference>
<feature type="transmembrane region" description="Helical" evidence="9">
    <location>
        <begin position="85"/>
        <end position="104"/>
    </location>
</feature>
<dbReference type="EMBL" id="CP051461">
    <property type="protein sequence ID" value="QJC55457.1"/>
    <property type="molecule type" value="Genomic_DNA"/>
</dbReference>
<comment type="similarity">
    <text evidence="7 8">Belongs to the drug/metabolite transporter (DMT) superfamily. Small multidrug resistance (SMR) (TC 2.A.7.1) family.</text>
</comment>
<organism evidence="10 11">
    <name type="scientific">Polaromonas vacuolata</name>
    <dbReference type="NCBI Taxonomy" id="37448"/>
    <lineage>
        <taxon>Bacteria</taxon>
        <taxon>Pseudomonadati</taxon>
        <taxon>Pseudomonadota</taxon>
        <taxon>Betaproteobacteria</taxon>
        <taxon>Burkholderiales</taxon>
        <taxon>Comamonadaceae</taxon>
        <taxon>Polaromonas</taxon>
    </lineage>
</organism>
<dbReference type="InterPro" id="IPR037185">
    <property type="entry name" value="EmrE-like"/>
</dbReference>
<dbReference type="GO" id="GO:1990961">
    <property type="term" value="P:xenobiotic detoxification by transmembrane export across the plasma membrane"/>
    <property type="evidence" value="ECO:0007669"/>
    <property type="project" value="UniProtKB-ARBA"/>
</dbReference>
<dbReference type="GO" id="GO:0015220">
    <property type="term" value="F:choline transmembrane transporter activity"/>
    <property type="evidence" value="ECO:0007669"/>
    <property type="project" value="TreeGrafter"/>
</dbReference>
<keyword evidence="2" id="KW-0813">Transport</keyword>
<keyword evidence="4 8" id="KW-0812">Transmembrane</keyword>
<keyword evidence="5 9" id="KW-1133">Transmembrane helix</keyword>
<feature type="transmembrane region" description="Helical" evidence="9">
    <location>
        <begin position="60"/>
        <end position="79"/>
    </location>
</feature>
<dbReference type="Proteomes" id="UP000502041">
    <property type="component" value="Chromosome"/>
</dbReference>
<evidence type="ECO:0000256" key="4">
    <source>
        <dbReference type="ARBA" id="ARBA00022692"/>
    </source>
</evidence>